<evidence type="ECO:0000313" key="2">
    <source>
        <dbReference type="EMBL" id="VBA38040.1"/>
    </source>
</evidence>
<name>A0A498Q2E2_9MYCO</name>
<dbReference type="EMBL" id="UPHQ01000081">
    <property type="protein sequence ID" value="VBA38040.1"/>
    <property type="molecule type" value="Genomic_DNA"/>
</dbReference>
<evidence type="ECO:0000256" key="1">
    <source>
        <dbReference type="SAM" id="MobiDB-lite"/>
    </source>
</evidence>
<keyword evidence="3" id="KW-1185">Reference proteome</keyword>
<feature type="region of interest" description="Disordered" evidence="1">
    <location>
        <begin position="1"/>
        <end position="25"/>
    </location>
</feature>
<protein>
    <submittedName>
        <fullName evidence="2">Uncharacterized protein</fullName>
    </submittedName>
</protein>
<evidence type="ECO:0000313" key="3">
    <source>
        <dbReference type="Proteomes" id="UP000267289"/>
    </source>
</evidence>
<accession>A0A498Q2E2</accession>
<feature type="compositionally biased region" description="Polar residues" evidence="1">
    <location>
        <begin position="1"/>
        <end position="23"/>
    </location>
</feature>
<dbReference type="Proteomes" id="UP000267289">
    <property type="component" value="Unassembled WGS sequence"/>
</dbReference>
<organism evidence="2 3">
    <name type="scientific">Mycobacterium innocens</name>
    <dbReference type="NCBI Taxonomy" id="2341083"/>
    <lineage>
        <taxon>Bacteria</taxon>
        <taxon>Bacillati</taxon>
        <taxon>Actinomycetota</taxon>
        <taxon>Actinomycetes</taxon>
        <taxon>Mycobacteriales</taxon>
        <taxon>Mycobacteriaceae</taxon>
        <taxon>Mycobacterium</taxon>
    </lineage>
</organism>
<proteinExistence type="predicted"/>
<sequence length="125" mass="13471">MATTPSVNMRTTPSMSVEPTPSGCQLPDVPLPPGVVYADLWEDTNTDRPWRVVNSATRGVEGKSDIQVWVAAVQYADGSLDQDDAIDRASVWIDACQEALSARQARELADALLAAADELEGWAAR</sequence>
<gene>
    <name evidence="2" type="ORF">LAUMK13_01931</name>
</gene>
<reference evidence="2 3" key="1">
    <citation type="submission" date="2018-09" db="EMBL/GenBank/DDBJ databases">
        <authorList>
            <person name="Tagini F."/>
        </authorList>
    </citation>
    <scope>NUCLEOTIDE SEQUENCE [LARGE SCALE GENOMIC DNA]</scope>
    <source>
        <strain evidence="2 3">MK13</strain>
    </source>
</reference>
<dbReference type="AlphaFoldDB" id="A0A498Q2E2"/>